<organism evidence="2 3">
    <name type="scientific">Rhizobium leguminosarum</name>
    <dbReference type="NCBI Taxonomy" id="384"/>
    <lineage>
        <taxon>Bacteria</taxon>
        <taxon>Pseudomonadati</taxon>
        <taxon>Pseudomonadota</taxon>
        <taxon>Alphaproteobacteria</taxon>
        <taxon>Hyphomicrobiales</taxon>
        <taxon>Rhizobiaceae</taxon>
        <taxon>Rhizobium/Agrobacterium group</taxon>
        <taxon>Rhizobium</taxon>
    </lineage>
</organism>
<accession>A0A1B1C3T2</accession>
<feature type="coiled-coil region" evidence="1">
    <location>
        <begin position="70"/>
        <end position="97"/>
    </location>
</feature>
<reference evidence="2 3" key="1">
    <citation type="submission" date="2016-06" db="EMBL/GenBank/DDBJ databases">
        <title>Microsymbionts genomes from the relict species Vavilovia formosa.</title>
        <authorList>
            <person name="Chirak E."/>
            <person name="Kimeklis A."/>
            <person name="Andronov E."/>
        </authorList>
    </citation>
    <scope>NUCLEOTIDE SEQUENCE [LARGE SCALE GENOMIC DNA]</scope>
    <source>
        <strain evidence="2 3">Vaf10</strain>
    </source>
</reference>
<evidence type="ECO:0000313" key="3">
    <source>
        <dbReference type="Proteomes" id="UP000092691"/>
    </source>
</evidence>
<gene>
    <name evidence="2" type="ORF">BA011_00950</name>
</gene>
<dbReference type="EMBL" id="CP016286">
    <property type="protein sequence ID" value="ANP84445.1"/>
    <property type="molecule type" value="Genomic_DNA"/>
</dbReference>
<dbReference type="OrthoDB" id="8373595at2"/>
<evidence type="ECO:0000313" key="2">
    <source>
        <dbReference type="EMBL" id="ANP84445.1"/>
    </source>
</evidence>
<proteinExistence type="predicted"/>
<evidence type="ECO:0000256" key="1">
    <source>
        <dbReference type="SAM" id="Coils"/>
    </source>
</evidence>
<sequence>MSNMFTSRNPAGVAAGQTAAIFGVLAAGAVNAHMSGLQAMRQARESSNSQVLRYQLNVAINRAQDLCDVAVAQASEIEQLKAENARLRAASATYLAAARRKAVA</sequence>
<protein>
    <submittedName>
        <fullName evidence="2">Uncharacterized protein</fullName>
    </submittedName>
</protein>
<dbReference type="RefSeq" id="WP_065279095.1">
    <property type="nucleotide sequence ID" value="NZ_CP016286.1"/>
</dbReference>
<dbReference type="Proteomes" id="UP000092691">
    <property type="component" value="Chromosome"/>
</dbReference>
<dbReference type="AlphaFoldDB" id="A0A1B1C3T2"/>
<name>A0A1B1C3T2_RHILE</name>
<keyword evidence="1" id="KW-0175">Coiled coil</keyword>